<sequence>MHPVVEQVTQRIIKRSQSTRRAYLLQMKAAEEQGVHRGTLSCGNLAHGFAACNPHDKDVLKMVNQVNVAMVSAYNDMLSAHQPFESYPNQIREAIRDVGSVAQFAGGVPAMCDGVTQGQPGMELSLFSRDVIAMATAVSLSHNMFDAALYLGVCDKIVPGLLMGALRFGHLPTVFVPAGPMPSGLPNKEKARIRQEYAQGKIGRDELLQCESDSYHSAGTCTFYGTANSNQMMVEMMGLHLPGSSFVNPGTELREQLTRYAAQQAVRLTAQNGRFTPMYEIVDEKSLVNGIVALLATGGSTNHTMHIIAIAAAAGVIIDWQDFSDLSDVVPLIARVYPNGEADINHFHAAGGVGYIVRELLGAGYLHNDVMTIMGHGLSLYTQEPFLQDGKLVWREGTATSLDDKVLRPASAPFSTNGGLKLLRGNLGRGVIKVSAVAEEHRVVEAPAIVFNDQDDLADAFKRGELEKDFIAVVRYQGPNAIGMPELHKLTPYLGTLQDKGFKVALVTDGRMSGASGKVPAAIHVWPEARLGGPLACVQDGDIIRLNASTGELRLLADNDSWLQRPTQEPTVVKQHGLGMGRELFGPMRSQVNEAERGATVFSFITDADLVPQQLLGDSSEAGRNSEIEA</sequence>
<dbReference type="PANTHER" id="PTHR43661:SF1">
    <property type="entry name" value="PHOSPHOGLUCONATE DEHYDRATASE"/>
    <property type="match status" value="1"/>
</dbReference>
<dbReference type="Gene3D" id="3.50.30.80">
    <property type="entry name" value="IlvD/EDD C-terminal domain-like"/>
    <property type="match status" value="1"/>
</dbReference>
<dbReference type="Pfam" id="PF24877">
    <property type="entry name" value="ILV_EDD_C"/>
    <property type="match status" value="1"/>
</dbReference>
<keyword evidence="5 9" id="KW-0411">Iron-sulfur</keyword>
<evidence type="ECO:0000256" key="2">
    <source>
        <dbReference type="ARBA" id="ARBA00022485"/>
    </source>
</evidence>
<evidence type="ECO:0000313" key="13">
    <source>
        <dbReference type="EMBL" id="MFK4751665.1"/>
    </source>
</evidence>
<dbReference type="InterPro" id="IPR056740">
    <property type="entry name" value="ILV_EDD_C"/>
</dbReference>
<feature type="domain" description="Dihydroxy-acid/6-phosphogluconate dehydratase N-terminal" evidence="11">
    <location>
        <begin position="67"/>
        <end position="378"/>
    </location>
</feature>
<dbReference type="InterPro" id="IPR037237">
    <property type="entry name" value="IlvD/EDD_N"/>
</dbReference>
<feature type="domain" description="Dihydroxy-acid/6-phosphogluconate dehydratase C-terminal" evidence="12">
    <location>
        <begin position="405"/>
        <end position="599"/>
    </location>
</feature>
<gene>
    <name evidence="9 13" type="primary">edd</name>
    <name evidence="13" type="ORF">WG929_04490</name>
</gene>
<evidence type="ECO:0000256" key="7">
    <source>
        <dbReference type="ARBA" id="ARBA00023239"/>
    </source>
</evidence>
<dbReference type="InterPro" id="IPR020558">
    <property type="entry name" value="DiOHA_6PGluconate_deHydtase_CS"/>
</dbReference>
<comment type="cofactor">
    <cofactor evidence="9">
        <name>[4Fe-4S] cluster</name>
        <dbReference type="ChEBI" id="CHEBI:49883"/>
    </cofactor>
    <text evidence="9">Binds 1 [4Fe-4S] cluster.</text>
</comment>
<keyword evidence="3 9" id="KW-0479">Metal-binding</keyword>
<comment type="catalytic activity">
    <reaction evidence="9">
        <text>6-phospho-D-gluconate = 2-dehydro-3-deoxy-6-phospho-D-gluconate + H2O</text>
        <dbReference type="Rhea" id="RHEA:17277"/>
        <dbReference type="ChEBI" id="CHEBI:15377"/>
        <dbReference type="ChEBI" id="CHEBI:57569"/>
        <dbReference type="ChEBI" id="CHEBI:58759"/>
        <dbReference type="EC" id="4.2.1.12"/>
    </reaction>
</comment>
<accession>A0ABW8NFG5</accession>
<comment type="function">
    <text evidence="9">Catalyzes the dehydration of 6-phospho-D-gluconate to 2-dehydro-3-deoxy-6-phospho-D-gluconate.</text>
</comment>
<comment type="pathway">
    <text evidence="9">Carbohydrate metabolism; Entner-Doudoroff pathway.</text>
</comment>
<keyword evidence="14" id="KW-1185">Reference proteome</keyword>
<evidence type="ECO:0000259" key="11">
    <source>
        <dbReference type="Pfam" id="PF00920"/>
    </source>
</evidence>
<dbReference type="Proteomes" id="UP001620597">
    <property type="component" value="Unassembled WGS sequence"/>
</dbReference>
<dbReference type="NCBIfam" id="TIGR01196">
    <property type="entry name" value="edd"/>
    <property type="match status" value="1"/>
</dbReference>
<proteinExistence type="inferred from homology"/>
<dbReference type="RefSeq" id="WP_416205065.1">
    <property type="nucleotide sequence ID" value="NZ_JBBKTX010000004.1"/>
</dbReference>
<evidence type="ECO:0000256" key="9">
    <source>
        <dbReference type="HAMAP-Rule" id="MF_02094"/>
    </source>
</evidence>
<evidence type="ECO:0000256" key="6">
    <source>
        <dbReference type="ARBA" id="ARBA00023064"/>
    </source>
</evidence>
<comment type="caution">
    <text evidence="13">The sequence shown here is derived from an EMBL/GenBank/DDBJ whole genome shotgun (WGS) entry which is preliminary data.</text>
</comment>
<name>A0ABW8NFG5_9GAMM</name>
<dbReference type="SUPFAM" id="SSF143975">
    <property type="entry name" value="IlvD/EDD N-terminal domain-like"/>
    <property type="match status" value="1"/>
</dbReference>
<dbReference type="HAMAP" id="MF_02094">
    <property type="entry name" value="Edd"/>
    <property type="match status" value="1"/>
</dbReference>
<evidence type="ECO:0000256" key="10">
    <source>
        <dbReference type="NCBIfam" id="TIGR01196"/>
    </source>
</evidence>
<dbReference type="SUPFAM" id="SSF52016">
    <property type="entry name" value="LeuD/IlvD-like"/>
    <property type="match status" value="1"/>
</dbReference>
<dbReference type="GO" id="GO:0004456">
    <property type="term" value="F:phosphogluconate dehydratase activity"/>
    <property type="evidence" value="ECO:0007669"/>
    <property type="project" value="UniProtKB-EC"/>
</dbReference>
<evidence type="ECO:0000256" key="8">
    <source>
        <dbReference type="ARBA" id="ARBA00023277"/>
    </source>
</evidence>
<evidence type="ECO:0000256" key="5">
    <source>
        <dbReference type="ARBA" id="ARBA00023014"/>
    </source>
</evidence>
<feature type="binding site" evidence="9">
    <location>
        <position position="154"/>
    </location>
    <ligand>
        <name>[4Fe-4S] cluster</name>
        <dbReference type="ChEBI" id="CHEBI:49883"/>
    </ligand>
</feature>
<dbReference type="Pfam" id="PF00920">
    <property type="entry name" value="ILVD_EDD_N"/>
    <property type="match status" value="1"/>
</dbReference>
<protein>
    <recommendedName>
        <fullName evidence="9 10">Phosphogluconate dehydratase</fullName>
        <ecNumber evidence="9 10">4.2.1.12</ecNumber>
    </recommendedName>
</protein>
<organism evidence="13 14">
    <name type="scientific">Oceanobacter antarcticus</name>
    <dbReference type="NCBI Taxonomy" id="3133425"/>
    <lineage>
        <taxon>Bacteria</taxon>
        <taxon>Pseudomonadati</taxon>
        <taxon>Pseudomonadota</taxon>
        <taxon>Gammaproteobacteria</taxon>
        <taxon>Oceanospirillales</taxon>
        <taxon>Oceanospirillaceae</taxon>
        <taxon>Oceanobacter</taxon>
    </lineage>
</organism>
<dbReference type="InterPro" id="IPR042096">
    <property type="entry name" value="Dihydro-acid_dehy_C"/>
</dbReference>
<dbReference type="InterPro" id="IPR004786">
    <property type="entry name" value="6-phosphgluc_deHydtase"/>
</dbReference>
<keyword evidence="6 9" id="KW-0311">Gluconate utilization</keyword>
<keyword evidence="2 9" id="KW-0004">4Fe-4S</keyword>
<reference evidence="13 14" key="1">
    <citation type="submission" date="2024-03" db="EMBL/GenBank/DDBJ databases">
        <title>High-quality draft genome sequence of Oceanobacter sp. wDCs-4.</title>
        <authorList>
            <person name="Dong C."/>
        </authorList>
    </citation>
    <scope>NUCLEOTIDE SEQUENCE [LARGE SCALE GENOMIC DNA]</scope>
    <source>
        <strain evidence="14">wDCs-4</strain>
    </source>
</reference>
<dbReference type="PROSITE" id="PS00887">
    <property type="entry name" value="ILVD_EDD_2"/>
    <property type="match status" value="1"/>
</dbReference>
<comment type="similarity">
    <text evidence="1 9">Belongs to the IlvD/Edd family.</text>
</comment>
<feature type="binding site" evidence="9">
    <location>
        <position position="221"/>
    </location>
    <ligand>
        <name>[4Fe-4S] cluster</name>
        <dbReference type="ChEBI" id="CHEBI:49883"/>
    </ligand>
</feature>
<keyword evidence="4 9" id="KW-0408">Iron</keyword>
<dbReference type="InterPro" id="IPR000581">
    <property type="entry name" value="ILV_EDD_N"/>
</dbReference>
<evidence type="ECO:0000313" key="14">
    <source>
        <dbReference type="Proteomes" id="UP001620597"/>
    </source>
</evidence>
<dbReference type="PANTHER" id="PTHR43661">
    <property type="entry name" value="D-XYLONATE DEHYDRATASE"/>
    <property type="match status" value="1"/>
</dbReference>
<dbReference type="EC" id="4.2.1.12" evidence="9 10"/>
<dbReference type="EMBL" id="JBBKTX010000004">
    <property type="protein sequence ID" value="MFK4751665.1"/>
    <property type="molecule type" value="Genomic_DNA"/>
</dbReference>
<evidence type="ECO:0000256" key="1">
    <source>
        <dbReference type="ARBA" id="ARBA00006486"/>
    </source>
</evidence>
<evidence type="ECO:0000256" key="3">
    <source>
        <dbReference type="ARBA" id="ARBA00022723"/>
    </source>
</evidence>
<dbReference type="PROSITE" id="PS00886">
    <property type="entry name" value="ILVD_EDD_1"/>
    <property type="match status" value="1"/>
</dbReference>
<keyword evidence="8 9" id="KW-0119">Carbohydrate metabolism</keyword>
<evidence type="ECO:0000256" key="4">
    <source>
        <dbReference type="ARBA" id="ARBA00023004"/>
    </source>
</evidence>
<evidence type="ECO:0000259" key="12">
    <source>
        <dbReference type="Pfam" id="PF24877"/>
    </source>
</evidence>
<keyword evidence="7 9" id="KW-0456">Lyase</keyword>